<gene>
    <name evidence="5" type="ORF">EGH23_17960</name>
</gene>
<dbReference type="PANTHER" id="PTHR34236">
    <property type="entry name" value="DIMETHYL SULFOXIDE REDUCTASE TRANSCRIPTIONAL ACTIVATOR"/>
    <property type="match status" value="1"/>
</dbReference>
<dbReference type="Pfam" id="PF04967">
    <property type="entry name" value="HTH_10"/>
    <property type="match status" value="1"/>
</dbReference>
<evidence type="ECO:0000313" key="5">
    <source>
        <dbReference type="EMBL" id="MBX0296766.1"/>
    </source>
</evidence>
<organism evidence="5 6">
    <name type="scientific">Haloarcula nitratireducens</name>
    <dbReference type="NCBI Taxonomy" id="2487749"/>
    <lineage>
        <taxon>Archaea</taxon>
        <taxon>Methanobacteriati</taxon>
        <taxon>Methanobacteriota</taxon>
        <taxon>Stenosarchaea group</taxon>
        <taxon>Halobacteria</taxon>
        <taxon>Halobacteriales</taxon>
        <taxon>Haloarculaceae</taxon>
        <taxon>Haloarcula</taxon>
    </lineage>
</organism>
<evidence type="ECO:0000256" key="1">
    <source>
        <dbReference type="ARBA" id="ARBA00023015"/>
    </source>
</evidence>
<dbReference type="AlphaFoldDB" id="A0AAW4PEK2"/>
<dbReference type="RefSeq" id="WP_220581356.1">
    <property type="nucleotide sequence ID" value="NZ_RKLT01000010.1"/>
</dbReference>
<evidence type="ECO:0000259" key="3">
    <source>
        <dbReference type="Pfam" id="PF04967"/>
    </source>
</evidence>
<reference evidence="5 6" key="1">
    <citation type="submission" date="2021-06" db="EMBL/GenBank/DDBJ databases">
        <title>Halomicroarcula sp. a new haloarchaeum isolated from saline soil.</title>
        <authorList>
            <person name="Duran-Viseras A."/>
            <person name="Sanchez-Porro C."/>
            <person name="Ventosa A."/>
        </authorList>
    </citation>
    <scope>NUCLEOTIDE SEQUENCE [LARGE SCALE GENOMIC DNA]</scope>
    <source>
        <strain evidence="5 6">F27</strain>
    </source>
</reference>
<protein>
    <submittedName>
        <fullName evidence="5">Helix-turn-helix domain-containing protein</fullName>
    </submittedName>
</protein>
<dbReference type="Pfam" id="PF15915">
    <property type="entry name" value="BAT"/>
    <property type="match status" value="1"/>
</dbReference>
<proteinExistence type="predicted"/>
<evidence type="ECO:0000259" key="4">
    <source>
        <dbReference type="Pfam" id="PF15915"/>
    </source>
</evidence>
<accession>A0AAW4PEK2</accession>
<comment type="caution">
    <text evidence="5">The sequence shown here is derived from an EMBL/GenBank/DDBJ whole genome shotgun (WGS) entry which is preliminary data.</text>
</comment>
<dbReference type="PANTHER" id="PTHR34236:SF1">
    <property type="entry name" value="DIMETHYL SULFOXIDE REDUCTASE TRANSCRIPTIONAL ACTIVATOR"/>
    <property type="match status" value="1"/>
</dbReference>
<keyword evidence="1" id="KW-0805">Transcription regulation</keyword>
<dbReference type="Proteomes" id="UP001430455">
    <property type="component" value="Unassembled WGS sequence"/>
</dbReference>
<feature type="domain" description="Bacterioopsin transcriptional activator GAF and HTH associated" evidence="4">
    <location>
        <begin position="23"/>
        <end position="149"/>
    </location>
</feature>
<dbReference type="EMBL" id="RKLT01000010">
    <property type="protein sequence ID" value="MBX0296766.1"/>
    <property type="molecule type" value="Genomic_DNA"/>
</dbReference>
<keyword evidence="2" id="KW-0804">Transcription</keyword>
<evidence type="ECO:0000256" key="2">
    <source>
        <dbReference type="ARBA" id="ARBA00023163"/>
    </source>
</evidence>
<sequence>MATLINATIPACELALSEAFTSLPNLEIEAEQLIKGGENTVMPLLWVRGVEPDDFEAACESDPTVDELELLTAFDDELLYRMQWFDQVSLLFQMLTNAKACLLDAFGKNGTWSLRLMYPSREHLSETKMFCSEHELSFSIEAIQELEGEPSGRYGLTTKQYRALVTAVNAGFFDVPREVTLREVATEMEISHQALSECLRRGTHALVENTVLIGPAESHP</sequence>
<dbReference type="InterPro" id="IPR031803">
    <property type="entry name" value="BAT_GAF/HTH-assoc"/>
</dbReference>
<evidence type="ECO:0000313" key="6">
    <source>
        <dbReference type="Proteomes" id="UP001430455"/>
    </source>
</evidence>
<keyword evidence="6" id="KW-1185">Reference proteome</keyword>
<name>A0AAW4PEK2_9EURY</name>
<dbReference type="InterPro" id="IPR007050">
    <property type="entry name" value="HTH_bacterioopsin"/>
</dbReference>
<feature type="domain" description="HTH bat-type" evidence="3">
    <location>
        <begin position="156"/>
        <end position="206"/>
    </location>
</feature>